<evidence type="ECO:0000256" key="2">
    <source>
        <dbReference type="ARBA" id="ARBA00023012"/>
    </source>
</evidence>
<dbReference type="SMART" id="SM00331">
    <property type="entry name" value="PP2C_SIG"/>
    <property type="match status" value="1"/>
</dbReference>
<accession>A0A2H9T5T1</accession>
<keyword evidence="2" id="KW-0902">Two-component regulatory system</keyword>
<dbReference type="PANTHER" id="PTHR48111">
    <property type="entry name" value="REGULATOR OF RPOS"/>
    <property type="match status" value="1"/>
</dbReference>
<feature type="domain" description="Response regulatory" evidence="6">
    <location>
        <begin position="7"/>
        <end position="121"/>
    </location>
</feature>
<keyword evidence="4" id="KW-0238">DNA-binding</keyword>
<dbReference type="Pfam" id="PF07228">
    <property type="entry name" value="SpoIIE"/>
    <property type="match status" value="1"/>
</dbReference>
<name>A0A2H9T5T1_9ZZZZ</name>
<dbReference type="GO" id="GO:0000156">
    <property type="term" value="F:phosphorelay response regulator activity"/>
    <property type="evidence" value="ECO:0007669"/>
    <property type="project" value="TreeGrafter"/>
</dbReference>
<dbReference type="GO" id="GO:0005829">
    <property type="term" value="C:cytosol"/>
    <property type="evidence" value="ECO:0007669"/>
    <property type="project" value="TreeGrafter"/>
</dbReference>
<dbReference type="GO" id="GO:0006355">
    <property type="term" value="P:regulation of DNA-templated transcription"/>
    <property type="evidence" value="ECO:0007669"/>
    <property type="project" value="TreeGrafter"/>
</dbReference>
<dbReference type="InterPro" id="IPR011006">
    <property type="entry name" value="CheY-like_superfamily"/>
</dbReference>
<dbReference type="EMBL" id="NSIT01000158">
    <property type="protein sequence ID" value="PJE78564.1"/>
    <property type="molecule type" value="Genomic_DNA"/>
</dbReference>
<dbReference type="Gene3D" id="1.20.5.390">
    <property type="entry name" value="L1 transposable element, trimerization domain"/>
    <property type="match status" value="1"/>
</dbReference>
<dbReference type="InterPro" id="IPR039420">
    <property type="entry name" value="WalR-like"/>
</dbReference>
<dbReference type="GO" id="GO:0032993">
    <property type="term" value="C:protein-DNA complex"/>
    <property type="evidence" value="ECO:0007669"/>
    <property type="project" value="TreeGrafter"/>
</dbReference>
<reference evidence="7" key="1">
    <citation type="journal article" date="2017" name="Appl. Environ. Microbiol.">
        <title>Molecular characterization of an Endozoicomonas-like organism causing infection in king scallop Pecten maximus L.</title>
        <authorList>
            <person name="Cano I."/>
            <person name="van Aerle R."/>
            <person name="Ross S."/>
            <person name="Verner-Jeffreys D.W."/>
            <person name="Paley R.K."/>
            <person name="Rimmer G."/>
            <person name="Ryder D."/>
            <person name="Hooper P."/>
            <person name="Stone D."/>
            <person name="Feist S.W."/>
        </authorList>
    </citation>
    <scope>NUCLEOTIDE SEQUENCE</scope>
</reference>
<dbReference type="PROSITE" id="PS50110">
    <property type="entry name" value="RESPONSE_REGULATORY"/>
    <property type="match status" value="1"/>
</dbReference>
<dbReference type="Gene3D" id="3.60.40.10">
    <property type="entry name" value="PPM-type phosphatase domain"/>
    <property type="match status" value="1"/>
</dbReference>
<organism evidence="7">
    <name type="scientific">invertebrate metagenome</name>
    <dbReference type="NCBI Taxonomy" id="1711999"/>
    <lineage>
        <taxon>unclassified sequences</taxon>
        <taxon>metagenomes</taxon>
        <taxon>organismal metagenomes</taxon>
    </lineage>
</organism>
<comment type="caution">
    <text evidence="7">The sequence shown here is derived from an EMBL/GenBank/DDBJ whole genome shotgun (WGS) entry which is preliminary data.</text>
</comment>
<dbReference type="SUPFAM" id="SSF52172">
    <property type="entry name" value="CheY-like"/>
    <property type="match status" value="1"/>
</dbReference>
<keyword evidence="5" id="KW-0804">Transcription</keyword>
<evidence type="ECO:0000256" key="4">
    <source>
        <dbReference type="ARBA" id="ARBA00023125"/>
    </source>
</evidence>
<dbReference type="InterPro" id="IPR036457">
    <property type="entry name" value="PPM-type-like_dom_sf"/>
</dbReference>
<evidence type="ECO:0000313" key="7">
    <source>
        <dbReference type="EMBL" id="PJE78564.1"/>
    </source>
</evidence>
<sequence length="393" mass="43911">MTSVGKKLLIIDDDAVVRDSIAAYLSESGFILFHAGDGEQGLQVFHDHNPDIILCDLRMPVMDGLTVLRIVRKKSPDMPFIVISGAGVLSDVAEALRLGASDYITKPIMELEVLEYAIWRALNNARIIRENKQYKEALEEIICTLEKSLNLLQEDQKAGRQVQLNMLPESPRQFGDYRIDHHIIPSLFLSGDFVDYFPVSEHCFGFYLADVSGHGASSAFITVLLKHMSIHLLDEYRNRRRKDPIKPAQVLAYINRSLINTQLEKHVTLFGGIIDTQKHTLTFSFGGHFPFPIMAIKGKKPSFLEGKGVPLGLFEDAVYHDTIIDLPASFTLTILSDGILEVLTDKTLKEKEQHILSVINDGVDSASALTKQLKLSDTDDMPDDIAILVIKRG</sequence>
<dbReference type="SMART" id="SM00448">
    <property type="entry name" value="REC"/>
    <property type="match status" value="1"/>
</dbReference>
<evidence type="ECO:0000256" key="3">
    <source>
        <dbReference type="ARBA" id="ARBA00023015"/>
    </source>
</evidence>
<keyword evidence="3" id="KW-0805">Transcription regulation</keyword>
<keyword evidence="1" id="KW-0597">Phosphoprotein</keyword>
<dbReference type="PANTHER" id="PTHR48111:SF1">
    <property type="entry name" value="TWO-COMPONENT RESPONSE REGULATOR ORR33"/>
    <property type="match status" value="1"/>
</dbReference>
<evidence type="ECO:0000259" key="6">
    <source>
        <dbReference type="PROSITE" id="PS50110"/>
    </source>
</evidence>
<protein>
    <submittedName>
        <fullName evidence="7">Regulator of RpoS</fullName>
    </submittedName>
</protein>
<evidence type="ECO:0000256" key="1">
    <source>
        <dbReference type="ARBA" id="ARBA00022553"/>
    </source>
</evidence>
<dbReference type="Pfam" id="PF00072">
    <property type="entry name" value="Response_reg"/>
    <property type="match status" value="1"/>
</dbReference>
<dbReference type="InterPro" id="IPR001789">
    <property type="entry name" value="Sig_transdc_resp-reg_receiver"/>
</dbReference>
<dbReference type="Gene3D" id="3.40.50.2300">
    <property type="match status" value="1"/>
</dbReference>
<dbReference type="InterPro" id="IPR049510">
    <property type="entry name" value="RssB-like_REC"/>
</dbReference>
<gene>
    <name evidence="7" type="primary">rssB</name>
    <name evidence="7" type="ORF">CI610_02493</name>
</gene>
<dbReference type="CDD" id="cd17555">
    <property type="entry name" value="REC_RssB-like"/>
    <property type="match status" value="1"/>
</dbReference>
<proteinExistence type="predicted"/>
<evidence type="ECO:0000256" key="5">
    <source>
        <dbReference type="ARBA" id="ARBA00023163"/>
    </source>
</evidence>
<dbReference type="AlphaFoldDB" id="A0A2H9T5T1"/>
<dbReference type="InterPro" id="IPR001932">
    <property type="entry name" value="PPM-type_phosphatase-like_dom"/>
</dbReference>
<dbReference type="GO" id="GO:0000976">
    <property type="term" value="F:transcription cis-regulatory region binding"/>
    <property type="evidence" value="ECO:0007669"/>
    <property type="project" value="TreeGrafter"/>
</dbReference>